<evidence type="ECO:0000313" key="9">
    <source>
        <dbReference type="Proteomes" id="UP000198253"/>
    </source>
</evidence>
<dbReference type="InterPro" id="IPR051393">
    <property type="entry name" value="ABC_transporter_permease"/>
</dbReference>
<dbReference type="Pfam" id="PF00528">
    <property type="entry name" value="BPD_transp_1"/>
    <property type="match status" value="1"/>
</dbReference>
<dbReference type="OrthoDB" id="9782326at2"/>
<gene>
    <name evidence="8" type="ORF">GA0070618_4562</name>
</gene>
<dbReference type="PROSITE" id="PS50928">
    <property type="entry name" value="ABC_TM1"/>
    <property type="match status" value="1"/>
</dbReference>
<evidence type="ECO:0000256" key="1">
    <source>
        <dbReference type="ARBA" id="ARBA00004651"/>
    </source>
</evidence>
<evidence type="ECO:0000256" key="3">
    <source>
        <dbReference type="ARBA" id="ARBA00022475"/>
    </source>
</evidence>
<dbReference type="CDD" id="cd06261">
    <property type="entry name" value="TM_PBP2"/>
    <property type="match status" value="1"/>
</dbReference>
<evidence type="ECO:0000256" key="2">
    <source>
        <dbReference type="ARBA" id="ARBA00022448"/>
    </source>
</evidence>
<dbReference type="PANTHER" id="PTHR30193:SF41">
    <property type="entry name" value="DIACETYLCHITOBIOSE UPTAKE SYSTEM PERMEASE PROTEIN NGCF"/>
    <property type="match status" value="1"/>
</dbReference>
<protein>
    <submittedName>
        <fullName evidence="8">N-acetylglucosamine transport system permease protein</fullName>
    </submittedName>
</protein>
<feature type="transmembrane region" description="Helical" evidence="7">
    <location>
        <begin position="269"/>
        <end position="291"/>
    </location>
</feature>
<dbReference type="InParanoid" id="A0A1C4YYQ4"/>
<accession>A0A1C4YYQ4</accession>
<feature type="transmembrane region" description="Helical" evidence="7">
    <location>
        <begin position="110"/>
        <end position="131"/>
    </location>
</feature>
<dbReference type="GO" id="GO:0055085">
    <property type="term" value="P:transmembrane transport"/>
    <property type="evidence" value="ECO:0007669"/>
    <property type="project" value="InterPro"/>
</dbReference>
<organism evidence="8 9">
    <name type="scientific">Micromonospora echinospora</name>
    <name type="common">Micromonospora purpurea</name>
    <dbReference type="NCBI Taxonomy" id="1877"/>
    <lineage>
        <taxon>Bacteria</taxon>
        <taxon>Bacillati</taxon>
        <taxon>Actinomycetota</taxon>
        <taxon>Actinomycetes</taxon>
        <taxon>Micromonosporales</taxon>
        <taxon>Micromonosporaceae</taxon>
        <taxon>Micromonospora</taxon>
    </lineage>
</organism>
<dbReference type="Proteomes" id="UP000198253">
    <property type="component" value="Chromosome I"/>
</dbReference>
<name>A0A1C4YYQ4_MICEC</name>
<dbReference type="RefSeq" id="WP_088983430.1">
    <property type="nucleotide sequence ID" value="NZ_JBFAII010000005.1"/>
</dbReference>
<evidence type="ECO:0000256" key="6">
    <source>
        <dbReference type="ARBA" id="ARBA00023136"/>
    </source>
</evidence>
<reference evidence="9" key="1">
    <citation type="submission" date="2016-06" db="EMBL/GenBank/DDBJ databases">
        <authorList>
            <person name="Varghese N."/>
            <person name="Submissions Spin"/>
        </authorList>
    </citation>
    <scope>NUCLEOTIDE SEQUENCE [LARGE SCALE GENOMIC DNA]</scope>
    <source>
        <strain evidence="9">DSM 43816</strain>
    </source>
</reference>
<dbReference type="InterPro" id="IPR000515">
    <property type="entry name" value="MetI-like"/>
</dbReference>
<keyword evidence="5 7" id="KW-1133">Transmembrane helix</keyword>
<dbReference type="GO" id="GO:0005886">
    <property type="term" value="C:plasma membrane"/>
    <property type="evidence" value="ECO:0007669"/>
    <property type="project" value="UniProtKB-SubCell"/>
</dbReference>
<comment type="similarity">
    <text evidence="7">Belongs to the binding-protein-dependent transport system permease family.</text>
</comment>
<evidence type="ECO:0000313" key="8">
    <source>
        <dbReference type="EMBL" id="SCF25912.1"/>
    </source>
</evidence>
<dbReference type="PANTHER" id="PTHR30193">
    <property type="entry name" value="ABC TRANSPORTER PERMEASE PROTEIN"/>
    <property type="match status" value="1"/>
</dbReference>
<evidence type="ECO:0000256" key="5">
    <source>
        <dbReference type="ARBA" id="ARBA00022989"/>
    </source>
</evidence>
<keyword evidence="6 7" id="KW-0472">Membrane</keyword>
<feature type="transmembrane region" description="Helical" evidence="7">
    <location>
        <begin position="71"/>
        <end position="89"/>
    </location>
</feature>
<dbReference type="SUPFAM" id="SSF161098">
    <property type="entry name" value="MetI-like"/>
    <property type="match status" value="1"/>
</dbReference>
<proteinExistence type="inferred from homology"/>
<dbReference type="AlphaFoldDB" id="A0A1C4YYQ4"/>
<keyword evidence="3" id="KW-1003">Cell membrane</keyword>
<sequence>MKHGKYPLIVTFLVPPLLLYVVFVVSPYLQAFQISTTDWLGYSAEANPVGLANFRALWHDDYVWNALKNNAVLLALVPVLTIALGLFFATMLSMGGRRGRAGVTGVRGSALYRTVYFFPQVLSVVIIAALWKEVYQPNAGLLNGILRAVGLPAPAWLGDPRTAFWCVLAVMIWANVGFYVVLFGAAMSAIPREIYEAVLLDGASRWTTLRRITIPLLWDTVQVAWIYLAIAALDGFILVQLMTNGGPNFSSDVIGVRLYDTAFGSETKFGYASAIGVVMFFLTLSVAVLALRVGRRERIELS</sequence>
<feature type="transmembrane region" description="Helical" evidence="7">
    <location>
        <begin position="216"/>
        <end position="239"/>
    </location>
</feature>
<feature type="transmembrane region" description="Helical" evidence="7">
    <location>
        <begin position="162"/>
        <end position="185"/>
    </location>
</feature>
<feature type="transmembrane region" description="Helical" evidence="7">
    <location>
        <begin position="7"/>
        <end position="29"/>
    </location>
</feature>
<dbReference type="InterPro" id="IPR035906">
    <property type="entry name" value="MetI-like_sf"/>
</dbReference>
<dbReference type="Gene3D" id="1.10.3720.10">
    <property type="entry name" value="MetI-like"/>
    <property type="match status" value="1"/>
</dbReference>
<dbReference type="EMBL" id="LT607413">
    <property type="protein sequence ID" value="SCF25912.1"/>
    <property type="molecule type" value="Genomic_DNA"/>
</dbReference>
<keyword evidence="2 7" id="KW-0813">Transport</keyword>
<keyword evidence="4 7" id="KW-0812">Transmembrane</keyword>
<evidence type="ECO:0000256" key="7">
    <source>
        <dbReference type="RuleBase" id="RU363032"/>
    </source>
</evidence>
<keyword evidence="9" id="KW-1185">Reference proteome</keyword>
<comment type="subcellular location">
    <subcellularLocation>
        <location evidence="1 7">Cell membrane</location>
        <topology evidence="1 7">Multi-pass membrane protein</topology>
    </subcellularLocation>
</comment>
<evidence type="ECO:0000256" key="4">
    <source>
        <dbReference type="ARBA" id="ARBA00022692"/>
    </source>
</evidence>